<sequence>MHPEPNDLLRMARDAAGLTQAQLAEQANQQVAPGTDKTGAMDADYIGKLERGVHRWPNKEYRRALRIVLQVASDAALGFFSTRHRAVTVVGSPERTSGGDDVERKAFLRVLAGSVAGLAFTDPVADFLAGSGSQQTVRRVGLPEVEQVRHAARMFANQDHLFGGGMAAQAALTQLSASAQLLDGQFATAAARHALFAAVGDLADTVAGMCFDAGLHTEAERCFRFAVGCATEAADWSIRAKALSGMANLAVHQQQPDDALSYAEMALVRADRLSPMVQAVMHSRHARALGAVRQEREIDCLAAVGRAEEAFAGSSGDEPEWIRYYDQSRLERDNGRALLGLALNGGTPGEAERRLRSSIQAFPAGHHRGKALAMANLATLTMAHDDPLHGAELGRDALAAVGAVRSDRVFDAFRQLQTAAVPHRQLAAVRELNQDIRRLVLS</sequence>
<dbReference type="InterPro" id="IPR001387">
    <property type="entry name" value="Cro/C1-type_HTH"/>
</dbReference>
<keyword evidence="3" id="KW-1185">Reference proteome</keyword>
<dbReference type="RefSeq" id="WP_323335697.1">
    <property type="nucleotide sequence ID" value="NZ_JAYFSI010000015.1"/>
</dbReference>
<name>A0ABU5RMX8_9PSEU</name>
<dbReference type="SUPFAM" id="SSF48452">
    <property type="entry name" value="TPR-like"/>
    <property type="match status" value="1"/>
</dbReference>
<dbReference type="EMBL" id="JAYFSI010000015">
    <property type="protein sequence ID" value="MEA5366456.1"/>
    <property type="molecule type" value="Genomic_DNA"/>
</dbReference>
<feature type="domain" description="HTH cro/C1-type" evidence="1">
    <location>
        <begin position="9"/>
        <end position="28"/>
    </location>
</feature>
<evidence type="ECO:0000259" key="1">
    <source>
        <dbReference type="PROSITE" id="PS50943"/>
    </source>
</evidence>
<dbReference type="CDD" id="cd00093">
    <property type="entry name" value="HTH_XRE"/>
    <property type="match status" value="1"/>
</dbReference>
<evidence type="ECO:0000313" key="2">
    <source>
        <dbReference type="EMBL" id="MEA5366456.1"/>
    </source>
</evidence>
<evidence type="ECO:0000313" key="3">
    <source>
        <dbReference type="Proteomes" id="UP001304298"/>
    </source>
</evidence>
<dbReference type="PROSITE" id="PS50943">
    <property type="entry name" value="HTH_CROC1"/>
    <property type="match status" value="1"/>
</dbReference>
<organism evidence="2 3">
    <name type="scientific">Amycolatopsis heterodermiae</name>
    <dbReference type="NCBI Taxonomy" id="3110235"/>
    <lineage>
        <taxon>Bacteria</taxon>
        <taxon>Bacillati</taxon>
        <taxon>Actinomycetota</taxon>
        <taxon>Actinomycetes</taxon>
        <taxon>Pseudonocardiales</taxon>
        <taxon>Pseudonocardiaceae</taxon>
        <taxon>Amycolatopsis</taxon>
    </lineage>
</organism>
<comment type="caution">
    <text evidence="2">The sequence shown here is derived from an EMBL/GenBank/DDBJ whole genome shotgun (WGS) entry which is preliminary data.</text>
</comment>
<dbReference type="Proteomes" id="UP001304298">
    <property type="component" value="Unassembled WGS sequence"/>
</dbReference>
<dbReference type="Gene3D" id="1.25.40.10">
    <property type="entry name" value="Tetratricopeptide repeat domain"/>
    <property type="match status" value="1"/>
</dbReference>
<proteinExistence type="predicted"/>
<dbReference type="InterPro" id="IPR010982">
    <property type="entry name" value="Lambda_DNA-bd_dom_sf"/>
</dbReference>
<gene>
    <name evidence="2" type="ORF">VA596_43480</name>
</gene>
<dbReference type="InterPro" id="IPR011990">
    <property type="entry name" value="TPR-like_helical_dom_sf"/>
</dbReference>
<accession>A0ABU5RMX8</accession>
<dbReference type="Gene3D" id="1.10.260.40">
    <property type="entry name" value="lambda repressor-like DNA-binding domains"/>
    <property type="match status" value="1"/>
</dbReference>
<protein>
    <submittedName>
        <fullName evidence="2">Helix-turn-helix domain-containing protein</fullName>
    </submittedName>
</protein>
<reference evidence="2 3" key="1">
    <citation type="submission" date="2023-12" db="EMBL/GenBank/DDBJ databases">
        <title>Amycolatopsis sp. V23-08.</title>
        <authorList>
            <person name="Somphong A."/>
        </authorList>
    </citation>
    <scope>NUCLEOTIDE SEQUENCE [LARGE SCALE GENOMIC DNA]</scope>
    <source>
        <strain evidence="2 3">V23-08</strain>
    </source>
</reference>